<dbReference type="GO" id="GO:0015267">
    <property type="term" value="F:channel activity"/>
    <property type="evidence" value="ECO:0007669"/>
    <property type="project" value="InterPro"/>
</dbReference>
<protein>
    <recommendedName>
        <fullName evidence="4">Aquaporin</fullName>
    </recommendedName>
</protein>
<keyword evidence="1" id="KW-0472">Membrane</keyword>
<comment type="caution">
    <text evidence="2">The sequence shown here is derived from an EMBL/GenBank/DDBJ whole genome shotgun (WGS) entry which is preliminary data.</text>
</comment>
<dbReference type="AlphaFoldDB" id="A0A8T1NBM2"/>
<evidence type="ECO:0000313" key="3">
    <source>
        <dbReference type="Proteomes" id="UP000811609"/>
    </source>
</evidence>
<dbReference type="GO" id="GO:0016020">
    <property type="term" value="C:membrane"/>
    <property type="evidence" value="ECO:0007669"/>
    <property type="project" value="InterPro"/>
</dbReference>
<dbReference type="PANTHER" id="PTHR45687">
    <property type="entry name" value="AQUAPORIN OR AQUAGLYCEROPORIN RELATED"/>
    <property type="match status" value="1"/>
</dbReference>
<keyword evidence="3" id="KW-1185">Reference proteome</keyword>
<dbReference type="EMBL" id="CM031823">
    <property type="protein sequence ID" value="KAG6627342.1"/>
    <property type="molecule type" value="Genomic_DNA"/>
</dbReference>
<keyword evidence="1" id="KW-0812">Transmembrane</keyword>
<keyword evidence="1" id="KW-1133">Transmembrane helix</keyword>
<feature type="transmembrane region" description="Helical" evidence="1">
    <location>
        <begin position="12"/>
        <end position="34"/>
    </location>
</feature>
<gene>
    <name evidence="2" type="ORF">CIPAW_15G121100</name>
</gene>
<evidence type="ECO:0000313" key="2">
    <source>
        <dbReference type="EMBL" id="KAG6627342.1"/>
    </source>
</evidence>
<reference evidence="2" key="1">
    <citation type="submission" date="2020-12" db="EMBL/GenBank/DDBJ databases">
        <title>WGS assembly of Carya illinoinensis cv. Pawnee.</title>
        <authorList>
            <person name="Platts A."/>
            <person name="Shu S."/>
            <person name="Wright S."/>
            <person name="Barry K."/>
            <person name="Edger P."/>
            <person name="Pires J.C."/>
            <person name="Schmutz J."/>
        </authorList>
    </citation>
    <scope>NUCLEOTIDE SEQUENCE</scope>
    <source>
        <tissue evidence="2">Leaf</tissue>
    </source>
</reference>
<evidence type="ECO:0000256" key="1">
    <source>
        <dbReference type="SAM" id="Phobius"/>
    </source>
</evidence>
<sequence>MAELKLWSFYRALIAEFIATLLFLYITVATVIGYKKSDPCNSVGLLDVAWALEA</sequence>
<dbReference type="Proteomes" id="UP000811609">
    <property type="component" value="Chromosome 15"/>
</dbReference>
<evidence type="ECO:0008006" key="4">
    <source>
        <dbReference type="Google" id="ProtNLM"/>
    </source>
</evidence>
<name>A0A8T1NBM2_CARIL</name>
<dbReference type="InterPro" id="IPR000425">
    <property type="entry name" value="MIP"/>
</dbReference>
<organism evidence="2 3">
    <name type="scientific">Carya illinoinensis</name>
    <name type="common">Pecan</name>
    <dbReference type="NCBI Taxonomy" id="32201"/>
    <lineage>
        <taxon>Eukaryota</taxon>
        <taxon>Viridiplantae</taxon>
        <taxon>Streptophyta</taxon>
        <taxon>Embryophyta</taxon>
        <taxon>Tracheophyta</taxon>
        <taxon>Spermatophyta</taxon>
        <taxon>Magnoliopsida</taxon>
        <taxon>eudicotyledons</taxon>
        <taxon>Gunneridae</taxon>
        <taxon>Pentapetalae</taxon>
        <taxon>rosids</taxon>
        <taxon>fabids</taxon>
        <taxon>Fagales</taxon>
        <taxon>Juglandaceae</taxon>
        <taxon>Carya</taxon>
    </lineage>
</organism>
<dbReference type="InterPro" id="IPR034294">
    <property type="entry name" value="Aquaporin_transptr"/>
</dbReference>
<proteinExistence type="predicted"/>
<dbReference type="Pfam" id="PF00230">
    <property type="entry name" value="MIP"/>
    <property type="match status" value="1"/>
</dbReference>
<accession>A0A8T1NBM2</accession>